<sequence length="20" mass="2275">MISWGRLTRFSISEGNIGSY</sequence>
<organism evidence="1">
    <name type="scientific">Arundo donax</name>
    <name type="common">Giant reed</name>
    <name type="synonym">Donax arundinaceus</name>
    <dbReference type="NCBI Taxonomy" id="35708"/>
    <lineage>
        <taxon>Eukaryota</taxon>
        <taxon>Viridiplantae</taxon>
        <taxon>Streptophyta</taxon>
        <taxon>Embryophyta</taxon>
        <taxon>Tracheophyta</taxon>
        <taxon>Spermatophyta</taxon>
        <taxon>Magnoliopsida</taxon>
        <taxon>Liliopsida</taxon>
        <taxon>Poales</taxon>
        <taxon>Poaceae</taxon>
        <taxon>PACMAD clade</taxon>
        <taxon>Arundinoideae</taxon>
        <taxon>Arundineae</taxon>
        <taxon>Arundo</taxon>
    </lineage>
</organism>
<accession>A0A0A9H5A1</accession>
<evidence type="ECO:0000313" key="1">
    <source>
        <dbReference type="EMBL" id="JAE32390.1"/>
    </source>
</evidence>
<proteinExistence type="predicted"/>
<reference evidence="1" key="1">
    <citation type="submission" date="2014-09" db="EMBL/GenBank/DDBJ databases">
        <authorList>
            <person name="Magalhaes I.L.F."/>
            <person name="Oliveira U."/>
            <person name="Santos F.R."/>
            <person name="Vidigal T.H.D.A."/>
            <person name="Brescovit A.D."/>
            <person name="Santos A.J."/>
        </authorList>
    </citation>
    <scope>NUCLEOTIDE SEQUENCE</scope>
    <source>
        <tissue evidence="1">Shoot tissue taken approximately 20 cm above the soil surface</tissue>
    </source>
</reference>
<reference evidence="1" key="2">
    <citation type="journal article" date="2015" name="Data Brief">
        <title>Shoot transcriptome of the giant reed, Arundo donax.</title>
        <authorList>
            <person name="Barrero R.A."/>
            <person name="Guerrero F.D."/>
            <person name="Moolhuijzen P."/>
            <person name="Goolsby J.A."/>
            <person name="Tidwell J."/>
            <person name="Bellgard S.E."/>
            <person name="Bellgard M.I."/>
        </authorList>
    </citation>
    <scope>NUCLEOTIDE SEQUENCE</scope>
    <source>
        <tissue evidence="1">Shoot tissue taken approximately 20 cm above the soil surface</tissue>
    </source>
</reference>
<dbReference type="AlphaFoldDB" id="A0A0A9H5A1"/>
<protein>
    <submittedName>
        <fullName evidence="1">Uncharacterized protein</fullName>
    </submittedName>
</protein>
<name>A0A0A9H5A1_ARUDO</name>
<dbReference type="EMBL" id="GBRH01165506">
    <property type="protein sequence ID" value="JAE32390.1"/>
    <property type="molecule type" value="Transcribed_RNA"/>
</dbReference>